<keyword evidence="2" id="KW-1185">Reference proteome</keyword>
<dbReference type="EMBL" id="JANGAC010000015">
    <property type="protein sequence ID" value="MCQ4924726.1"/>
    <property type="molecule type" value="Genomic_DNA"/>
</dbReference>
<reference evidence="1 2" key="1">
    <citation type="submission" date="2022-06" db="EMBL/GenBank/DDBJ databases">
        <title>Isolation of gut microbiota from human fecal samples.</title>
        <authorList>
            <person name="Pamer E.G."/>
            <person name="Barat B."/>
            <person name="Waligurski E."/>
            <person name="Medina S."/>
            <person name="Paddock L."/>
            <person name="Mostad J."/>
        </authorList>
    </citation>
    <scope>NUCLEOTIDE SEQUENCE [LARGE SCALE GENOMIC DNA]</scope>
    <source>
        <strain evidence="1 2">DFI.7.95</strain>
    </source>
</reference>
<organism evidence="1 2">
    <name type="scientific">Tissierella carlieri</name>
    <dbReference type="NCBI Taxonomy" id="689904"/>
    <lineage>
        <taxon>Bacteria</taxon>
        <taxon>Bacillati</taxon>
        <taxon>Bacillota</taxon>
        <taxon>Tissierellia</taxon>
        <taxon>Tissierellales</taxon>
        <taxon>Tissierellaceae</taxon>
        <taxon>Tissierella</taxon>
    </lineage>
</organism>
<gene>
    <name evidence="1" type="ORF">NE686_16605</name>
</gene>
<name>A0ABT1SE26_9FIRM</name>
<dbReference type="Proteomes" id="UP001524478">
    <property type="component" value="Unassembled WGS sequence"/>
</dbReference>
<evidence type="ECO:0000313" key="1">
    <source>
        <dbReference type="EMBL" id="MCQ4924726.1"/>
    </source>
</evidence>
<accession>A0ABT1SE26</accession>
<proteinExistence type="predicted"/>
<sequence>MLINFMRRLQNIILFLNSRCANFKLLEEKCLEYPVCLETLKEVATTIDEELEQ</sequence>
<comment type="caution">
    <text evidence="1">The sequence shown here is derived from an EMBL/GenBank/DDBJ whole genome shotgun (WGS) entry which is preliminary data.</text>
</comment>
<protein>
    <submittedName>
        <fullName evidence="1">Uncharacterized protein</fullName>
    </submittedName>
</protein>
<evidence type="ECO:0000313" key="2">
    <source>
        <dbReference type="Proteomes" id="UP001524478"/>
    </source>
</evidence>